<gene>
    <name evidence="1" type="ORF">UFOVP315_40</name>
</gene>
<dbReference type="InterPro" id="IPR036388">
    <property type="entry name" value="WH-like_DNA-bd_sf"/>
</dbReference>
<dbReference type="Gene3D" id="1.10.10.10">
    <property type="entry name" value="Winged helix-like DNA-binding domain superfamily/Winged helix DNA-binding domain"/>
    <property type="match status" value="1"/>
</dbReference>
<evidence type="ECO:0000313" key="1">
    <source>
        <dbReference type="EMBL" id="CAB4137007.1"/>
    </source>
</evidence>
<sequence>MRRRTAPPIPLRRLTAGEQSALSYILDFYHRHHGRFPSLREQAREAGYSHQNAGLFRKALTAKGWLRLDPNGRGIMSAVQPLENYQTLTALDCPKEKP</sequence>
<reference evidence="1" key="1">
    <citation type="submission" date="2020-04" db="EMBL/GenBank/DDBJ databases">
        <authorList>
            <person name="Chiriac C."/>
            <person name="Salcher M."/>
            <person name="Ghai R."/>
            <person name="Kavagutti S V."/>
        </authorList>
    </citation>
    <scope>NUCLEOTIDE SEQUENCE</scope>
</reference>
<proteinExistence type="predicted"/>
<protein>
    <recommendedName>
        <fullName evidence="2">LexA repressor DNA-binding domain-containing protein</fullName>
    </recommendedName>
</protein>
<name>A0A6J5LVB7_9CAUD</name>
<organism evidence="1">
    <name type="scientific">uncultured Caudovirales phage</name>
    <dbReference type="NCBI Taxonomy" id="2100421"/>
    <lineage>
        <taxon>Viruses</taxon>
        <taxon>Duplodnaviria</taxon>
        <taxon>Heunggongvirae</taxon>
        <taxon>Uroviricota</taxon>
        <taxon>Caudoviricetes</taxon>
        <taxon>Peduoviridae</taxon>
        <taxon>Maltschvirus</taxon>
        <taxon>Maltschvirus maltsch</taxon>
    </lineage>
</organism>
<evidence type="ECO:0008006" key="2">
    <source>
        <dbReference type="Google" id="ProtNLM"/>
    </source>
</evidence>
<accession>A0A6J5LVB7</accession>
<dbReference type="EMBL" id="LR796327">
    <property type="protein sequence ID" value="CAB4137007.1"/>
    <property type="molecule type" value="Genomic_DNA"/>
</dbReference>